<gene>
    <name evidence="1" type="ORF">Mal52_46810</name>
</gene>
<name>A0A517ZUM3_9PLAN</name>
<accession>A0A517ZUM3</accession>
<dbReference type="Proteomes" id="UP000319383">
    <property type="component" value="Chromosome"/>
</dbReference>
<evidence type="ECO:0000313" key="2">
    <source>
        <dbReference type="Proteomes" id="UP000319383"/>
    </source>
</evidence>
<sequence length="43" mass="4957">MWMLCHKSERAARGYWPCGSIFFVAVGGVELQRHFADFGYKFG</sequence>
<reference evidence="1 2" key="1">
    <citation type="submission" date="2019-02" db="EMBL/GenBank/DDBJ databases">
        <title>Deep-cultivation of Planctomycetes and their phenomic and genomic characterization uncovers novel biology.</title>
        <authorList>
            <person name="Wiegand S."/>
            <person name="Jogler M."/>
            <person name="Boedeker C."/>
            <person name="Pinto D."/>
            <person name="Vollmers J."/>
            <person name="Rivas-Marin E."/>
            <person name="Kohn T."/>
            <person name="Peeters S.H."/>
            <person name="Heuer A."/>
            <person name="Rast P."/>
            <person name="Oberbeckmann S."/>
            <person name="Bunk B."/>
            <person name="Jeske O."/>
            <person name="Meyerdierks A."/>
            <person name="Storesund J.E."/>
            <person name="Kallscheuer N."/>
            <person name="Luecker S."/>
            <person name="Lage O.M."/>
            <person name="Pohl T."/>
            <person name="Merkel B.J."/>
            <person name="Hornburger P."/>
            <person name="Mueller R.-W."/>
            <person name="Bruemmer F."/>
            <person name="Labrenz M."/>
            <person name="Spormann A.M."/>
            <person name="Op den Camp H."/>
            <person name="Overmann J."/>
            <person name="Amann R."/>
            <person name="Jetten M.S.M."/>
            <person name="Mascher T."/>
            <person name="Medema M.H."/>
            <person name="Devos D.P."/>
            <person name="Kaster A.-K."/>
            <person name="Ovreas L."/>
            <person name="Rohde M."/>
            <person name="Galperin M.Y."/>
            <person name="Jogler C."/>
        </authorList>
    </citation>
    <scope>NUCLEOTIDE SEQUENCE [LARGE SCALE GENOMIC DNA]</scope>
    <source>
        <strain evidence="1 2">Mal52</strain>
    </source>
</reference>
<dbReference type="AlphaFoldDB" id="A0A517ZUM3"/>
<organism evidence="1 2">
    <name type="scientific">Symmachiella dynata</name>
    <dbReference type="NCBI Taxonomy" id="2527995"/>
    <lineage>
        <taxon>Bacteria</taxon>
        <taxon>Pseudomonadati</taxon>
        <taxon>Planctomycetota</taxon>
        <taxon>Planctomycetia</taxon>
        <taxon>Planctomycetales</taxon>
        <taxon>Planctomycetaceae</taxon>
        <taxon>Symmachiella</taxon>
    </lineage>
</organism>
<dbReference type="KEGG" id="sdyn:Mal52_46810"/>
<evidence type="ECO:0000313" key="1">
    <source>
        <dbReference type="EMBL" id="QDU46182.1"/>
    </source>
</evidence>
<protein>
    <submittedName>
        <fullName evidence="1">Uncharacterized protein</fullName>
    </submittedName>
</protein>
<keyword evidence="2" id="KW-1185">Reference proteome</keyword>
<proteinExistence type="predicted"/>
<dbReference type="EMBL" id="CP036276">
    <property type="protein sequence ID" value="QDU46182.1"/>
    <property type="molecule type" value="Genomic_DNA"/>
</dbReference>